<evidence type="ECO:0000313" key="3">
    <source>
        <dbReference type="Proteomes" id="UP000483820"/>
    </source>
</evidence>
<dbReference type="Proteomes" id="UP000483820">
    <property type="component" value="Chromosome II"/>
</dbReference>
<comment type="caution">
    <text evidence="2">The sequence shown here is derived from an EMBL/GenBank/DDBJ whole genome shotgun (WGS) entry which is preliminary data.</text>
</comment>
<sequence length="140" mass="15755">MSIPQELQAFMAYGFGKELPPSEVEKGHKFCNDLTSEQHDKLYEAFKGTCEKYLDTESYKSGKTNTAGYIICCDSFGMCGMSGWMIFLIILIVLLCLAGAAAAFWFFYYKRKMGGRDEEKEIESTVDTANTGHDISVETY</sequence>
<keyword evidence="1" id="KW-0812">Transmembrane</keyword>
<organism evidence="2 3">
    <name type="scientific">Caenorhabditis remanei</name>
    <name type="common">Caenorhabditis vulgaris</name>
    <dbReference type="NCBI Taxonomy" id="31234"/>
    <lineage>
        <taxon>Eukaryota</taxon>
        <taxon>Metazoa</taxon>
        <taxon>Ecdysozoa</taxon>
        <taxon>Nematoda</taxon>
        <taxon>Chromadorea</taxon>
        <taxon>Rhabditida</taxon>
        <taxon>Rhabditina</taxon>
        <taxon>Rhabditomorpha</taxon>
        <taxon>Rhabditoidea</taxon>
        <taxon>Rhabditidae</taxon>
        <taxon>Peloderinae</taxon>
        <taxon>Caenorhabditis</taxon>
    </lineage>
</organism>
<name>A0A6A5HJY1_CAERE</name>
<evidence type="ECO:0000256" key="1">
    <source>
        <dbReference type="SAM" id="Phobius"/>
    </source>
</evidence>
<proteinExistence type="predicted"/>
<accession>A0A6A5HJY1</accession>
<dbReference type="KEGG" id="crq:GCK72_007768"/>
<dbReference type="GeneID" id="9804924"/>
<protein>
    <submittedName>
        <fullName evidence="2">Uncharacterized protein</fullName>
    </submittedName>
</protein>
<reference evidence="2 3" key="1">
    <citation type="submission" date="2019-12" db="EMBL/GenBank/DDBJ databases">
        <title>Chromosome-level assembly of the Caenorhabditis remanei genome.</title>
        <authorList>
            <person name="Teterina A.A."/>
            <person name="Willis J.H."/>
            <person name="Phillips P.C."/>
        </authorList>
    </citation>
    <scope>NUCLEOTIDE SEQUENCE [LARGE SCALE GENOMIC DNA]</scope>
    <source>
        <strain evidence="2 3">PX506</strain>
        <tissue evidence="2">Whole organism</tissue>
    </source>
</reference>
<feature type="transmembrane region" description="Helical" evidence="1">
    <location>
        <begin position="84"/>
        <end position="108"/>
    </location>
</feature>
<gene>
    <name evidence="2" type="ORF">GCK72_007768</name>
</gene>
<keyword evidence="1" id="KW-0472">Membrane</keyword>
<dbReference type="AlphaFoldDB" id="A0A6A5HJY1"/>
<keyword evidence="1" id="KW-1133">Transmembrane helix</keyword>
<evidence type="ECO:0000313" key="2">
    <source>
        <dbReference type="EMBL" id="KAF1767809.1"/>
    </source>
</evidence>
<dbReference type="RefSeq" id="XP_003107123.2">
    <property type="nucleotide sequence ID" value="XM_003107075.2"/>
</dbReference>
<dbReference type="EMBL" id="WUAV01000002">
    <property type="protein sequence ID" value="KAF1767809.1"/>
    <property type="molecule type" value="Genomic_DNA"/>
</dbReference>
<dbReference type="CTD" id="9804924"/>